<name>A0A4P8WJK5_9EURY</name>
<dbReference type="Gene3D" id="3.40.50.2300">
    <property type="match status" value="2"/>
</dbReference>
<dbReference type="Pfam" id="PF13458">
    <property type="entry name" value="Peripla_BP_6"/>
    <property type="match status" value="1"/>
</dbReference>
<keyword evidence="1" id="KW-0732">Signal</keyword>
<dbReference type="AlphaFoldDB" id="A0A4P8WJK5"/>
<organism evidence="3 4">
    <name type="scientific">Natrinema versiforme</name>
    <dbReference type="NCBI Taxonomy" id="88724"/>
    <lineage>
        <taxon>Archaea</taxon>
        <taxon>Methanobacteriati</taxon>
        <taxon>Methanobacteriota</taxon>
        <taxon>Stenosarchaea group</taxon>
        <taxon>Halobacteria</taxon>
        <taxon>Halobacteriales</taxon>
        <taxon>Natrialbaceae</taxon>
        <taxon>Natrinema</taxon>
    </lineage>
</organism>
<dbReference type="SUPFAM" id="SSF53822">
    <property type="entry name" value="Periplasmic binding protein-like I"/>
    <property type="match status" value="1"/>
</dbReference>
<dbReference type="Proteomes" id="UP000302218">
    <property type="component" value="Chromosome"/>
</dbReference>
<dbReference type="OrthoDB" id="200499at2157"/>
<proteinExistence type="predicted"/>
<evidence type="ECO:0000313" key="3">
    <source>
        <dbReference type="EMBL" id="QCS43474.1"/>
    </source>
</evidence>
<dbReference type="PROSITE" id="PS51318">
    <property type="entry name" value="TAT"/>
    <property type="match status" value="1"/>
</dbReference>
<dbReference type="EMBL" id="CP040330">
    <property type="protein sequence ID" value="QCS43474.1"/>
    <property type="molecule type" value="Genomic_DNA"/>
</dbReference>
<protein>
    <submittedName>
        <fullName evidence="3">ABC transporter substrate-binding protein</fullName>
    </submittedName>
</protein>
<feature type="domain" description="Leucine-binding protein" evidence="2">
    <location>
        <begin position="51"/>
        <end position="400"/>
    </location>
</feature>
<dbReference type="PANTHER" id="PTHR30483">
    <property type="entry name" value="LEUCINE-SPECIFIC-BINDING PROTEIN"/>
    <property type="match status" value="1"/>
</dbReference>
<evidence type="ECO:0000259" key="2">
    <source>
        <dbReference type="Pfam" id="PF13458"/>
    </source>
</evidence>
<dbReference type="InterPro" id="IPR006311">
    <property type="entry name" value="TAT_signal"/>
</dbReference>
<dbReference type="InterPro" id="IPR051010">
    <property type="entry name" value="BCAA_transport"/>
</dbReference>
<reference evidence="4" key="1">
    <citation type="submission" date="2019-05" db="EMBL/GenBank/DDBJ databases">
        <title>Genome sequence and methylation pattern of the halophilic Archaeon Natrinema versiforme BOL5-4.</title>
        <authorList>
            <person name="DasSarma P."/>
            <person name="Anton B.P."/>
            <person name="DasSarma S.L."/>
            <person name="Martinez F.L."/>
            <person name="Guzman D."/>
            <person name="Roberts R.J."/>
            <person name="DasSarma S."/>
        </authorList>
    </citation>
    <scope>NUCLEOTIDE SEQUENCE [LARGE SCALE GENOMIC DNA]</scope>
    <source>
        <strain evidence="4">BOL5-4</strain>
    </source>
</reference>
<dbReference type="CDD" id="cd06345">
    <property type="entry name" value="PBP1_ABC_ligand_binding-like"/>
    <property type="match status" value="1"/>
</dbReference>
<evidence type="ECO:0000313" key="4">
    <source>
        <dbReference type="Proteomes" id="UP000302218"/>
    </source>
</evidence>
<dbReference type="InterPro" id="IPR028081">
    <property type="entry name" value="Leu-bd"/>
</dbReference>
<evidence type="ECO:0000256" key="1">
    <source>
        <dbReference type="ARBA" id="ARBA00022729"/>
    </source>
</evidence>
<sequence length="445" mass="48687">MPNEDNNTLGMDRSGKGGVGRRTFLGAASAGALTATLAGCLGGGGDDGLTIGHLAPTDNPLGIGSTRTAEMAVEELNEDGGFNGEEAELITRDTRTDPAEAQNVTEELIQQENVNLLIGTFNSETTQSILDLTAEFDVPFMITGSAAPSLITDSVGSDYEQYKNIFRIGPINSDFQAESIADYCTYLNDRHGWSRVAFLRDQAEWTTPFGDQIPDLLSERGLDLVYEDALSIEGTDFSPVMSDINDSDADFVLRFFAHIDGGDMLTRWHEGQYEFGIEGVHVSGMLPSYNEAYNGAATYETTSQSGAAGVAPITERTESFVSDYASRYQDEEESPIRAPMYMGFNTYDGISVFKEVVDGIGTTSTRDNLDDFVDEMLGVDFTGVAGQVSFYGEDAEYPHDVQEERGDDGTVTNYPVTQWVSETELECVYPEQYRTAEHQMPPWMQ</sequence>
<accession>A0A4P8WJK5</accession>
<dbReference type="InterPro" id="IPR028082">
    <property type="entry name" value="Peripla_BP_I"/>
</dbReference>
<dbReference type="KEGG" id="nvr:FEJ81_14365"/>
<dbReference type="PANTHER" id="PTHR30483:SF6">
    <property type="entry name" value="PERIPLASMIC BINDING PROTEIN OF ABC TRANSPORTER FOR NATURAL AMINO ACIDS"/>
    <property type="match status" value="1"/>
</dbReference>
<gene>
    <name evidence="3" type="ORF">FEJ81_14365</name>
</gene>